<dbReference type="EMBL" id="JMSN01000205">
    <property type="protein sequence ID" value="KDN35581.1"/>
    <property type="molecule type" value="Genomic_DNA"/>
</dbReference>
<dbReference type="STRING" id="1037660.A0A066V285"/>
<proteinExistence type="predicted"/>
<dbReference type="HOGENOM" id="CLU_2298514_0_0_1"/>
<name>A0A066V285_TILAU</name>
<feature type="non-terminal residue" evidence="2">
    <location>
        <position position="101"/>
    </location>
</feature>
<accession>A0A066V285</accession>
<evidence type="ECO:0000313" key="2">
    <source>
        <dbReference type="EMBL" id="KDN35581.1"/>
    </source>
</evidence>
<sequence length="101" mass="10637">MAPIAAPMDHAVDDKRTATAAVSSSEPLSTRTAAAAAETKQLRRGVYTPVLTFFRADAHESLDLDTFSTHVKWIAAAGGAGIVVLGSTGERVALSEQERIQ</sequence>
<evidence type="ECO:0000256" key="1">
    <source>
        <dbReference type="SAM" id="MobiDB-lite"/>
    </source>
</evidence>
<protein>
    <submittedName>
        <fullName evidence="2">Uncharacterized protein</fullName>
    </submittedName>
</protein>
<dbReference type="OrthoDB" id="191315at2759"/>
<dbReference type="InParanoid" id="A0A066V285"/>
<feature type="region of interest" description="Disordered" evidence="1">
    <location>
        <begin position="1"/>
        <end position="31"/>
    </location>
</feature>
<keyword evidence="3" id="KW-1185">Reference proteome</keyword>
<evidence type="ECO:0000313" key="3">
    <source>
        <dbReference type="Proteomes" id="UP000027361"/>
    </source>
</evidence>
<dbReference type="RefSeq" id="XP_013239822.1">
    <property type="nucleotide sequence ID" value="XM_013384368.1"/>
</dbReference>
<dbReference type="GeneID" id="25266255"/>
<dbReference type="Proteomes" id="UP000027361">
    <property type="component" value="Unassembled WGS sequence"/>
</dbReference>
<dbReference type="AlphaFoldDB" id="A0A066V285"/>
<dbReference type="InterPro" id="IPR013785">
    <property type="entry name" value="Aldolase_TIM"/>
</dbReference>
<comment type="caution">
    <text evidence="2">The sequence shown here is derived from an EMBL/GenBank/DDBJ whole genome shotgun (WGS) entry which is preliminary data.</text>
</comment>
<dbReference type="SUPFAM" id="SSF51569">
    <property type="entry name" value="Aldolase"/>
    <property type="match status" value="1"/>
</dbReference>
<feature type="compositionally biased region" description="Polar residues" evidence="1">
    <location>
        <begin position="20"/>
        <end position="31"/>
    </location>
</feature>
<gene>
    <name evidence="2" type="ORF">K437DRAFT_271312</name>
</gene>
<dbReference type="Gene3D" id="3.20.20.70">
    <property type="entry name" value="Aldolase class I"/>
    <property type="match status" value="1"/>
</dbReference>
<organism evidence="2 3">
    <name type="scientific">Tilletiaria anomala (strain ATCC 24038 / CBS 436.72 / UBC 951)</name>
    <dbReference type="NCBI Taxonomy" id="1037660"/>
    <lineage>
        <taxon>Eukaryota</taxon>
        <taxon>Fungi</taxon>
        <taxon>Dikarya</taxon>
        <taxon>Basidiomycota</taxon>
        <taxon>Ustilaginomycotina</taxon>
        <taxon>Exobasidiomycetes</taxon>
        <taxon>Georgefischeriales</taxon>
        <taxon>Tilletiariaceae</taxon>
        <taxon>Tilletiaria</taxon>
    </lineage>
</organism>
<reference evidence="2 3" key="1">
    <citation type="submission" date="2014-05" db="EMBL/GenBank/DDBJ databases">
        <title>Draft genome sequence of a rare smut relative, Tilletiaria anomala UBC 951.</title>
        <authorList>
            <consortium name="DOE Joint Genome Institute"/>
            <person name="Toome M."/>
            <person name="Kuo A."/>
            <person name="Henrissat B."/>
            <person name="Lipzen A."/>
            <person name="Tritt A."/>
            <person name="Yoshinaga Y."/>
            <person name="Zane M."/>
            <person name="Barry K."/>
            <person name="Grigoriev I.V."/>
            <person name="Spatafora J.W."/>
            <person name="Aimea M.C."/>
        </authorList>
    </citation>
    <scope>NUCLEOTIDE SEQUENCE [LARGE SCALE GENOMIC DNA]</scope>
    <source>
        <strain evidence="2 3">UBC 951</strain>
    </source>
</reference>